<dbReference type="GO" id="GO:0055085">
    <property type="term" value="P:transmembrane transport"/>
    <property type="evidence" value="ECO:0007669"/>
    <property type="project" value="InterPro"/>
</dbReference>
<feature type="transmembrane region" description="Helical" evidence="10">
    <location>
        <begin position="216"/>
        <end position="238"/>
    </location>
</feature>
<evidence type="ECO:0000313" key="11">
    <source>
        <dbReference type="EMBL" id="THH08928.1"/>
    </source>
</evidence>
<keyword evidence="6" id="KW-0496">Mitochondrion</keyword>
<dbReference type="Pfam" id="PF00153">
    <property type="entry name" value="Mito_carr"/>
    <property type="match status" value="2"/>
</dbReference>
<evidence type="ECO:0000256" key="9">
    <source>
        <dbReference type="RuleBase" id="RU000488"/>
    </source>
</evidence>
<keyword evidence="7 8" id="KW-0472">Membrane</keyword>
<evidence type="ECO:0000313" key="12">
    <source>
        <dbReference type="Proteomes" id="UP000308199"/>
    </source>
</evidence>
<dbReference type="AlphaFoldDB" id="A0A4S4LD10"/>
<comment type="similarity">
    <text evidence="9">Belongs to the mitochondrial carrier (TC 2.A.29) family.</text>
</comment>
<evidence type="ECO:0000256" key="6">
    <source>
        <dbReference type="ARBA" id="ARBA00023128"/>
    </source>
</evidence>
<dbReference type="SUPFAM" id="SSF103506">
    <property type="entry name" value="Mitochondrial carrier"/>
    <property type="match status" value="1"/>
</dbReference>
<evidence type="ECO:0000256" key="4">
    <source>
        <dbReference type="ARBA" id="ARBA00022737"/>
    </source>
</evidence>
<evidence type="ECO:0000256" key="7">
    <source>
        <dbReference type="ARBA" id="ARBA00023136"/>
    </source>
</evidence>
<dbReference type="Proteomes" id="UP000308199">
    <property type="component" value="Unassembled WGS sequence"/>
</dbReference>
<proteinExistence type="inferred from homology"/>
<feature type="repeat" description="Solcar" evidence="8">
    <location>
        <begin position="17"/>
        <end position="140"/>
    </location>
</feature>
<accession>A0A4S4LD10</accession>
<evidence type="ECO:0000256" key="3">
    <source>
        <dbReference type="ARBA" id="ARBA00022692"/>
    </source>
</evidence>
<keyword evidence="12" id="KW-1185">Reference proteome</keyword>
<dbReference type="PRINTS" id="PR00926">
    <property type="entry name" value="MITOCARRIER"/>
</dbReference>
<dbReference type="EMBL" id="SGPK01000082">
    <property type="protein sequence ID" value="THH08928.1"/>
    <property type="molecule type" value="Genomic_DNA"/>
</dbReference>
<evidence type="ECO:0000256" key="2">
    <source>
        <dbReference type="ARBA" id="ARBA00022448"/>
    </source>
</evidence>
<organism evidence="11 12">
    <name type="scientific">Phellinidium pouzarii</name>
    <dbReference type="NCBI Taxonomy" id="167371"/>
    <lineage>
        <taxon>Eukaryota</taxon>
        <taxon>Fungi</taxon>
        <taxon>Dikarya</taxon>
        <taxon>Basidiomycota</taxon>
        <taxon>Agaricomycotina</taxon>
        <taxon>Agaricomycetes</taxon>
        <taxon>Hymenochaetales</taxon>
        <taxon>Hymenochaetaceae</taxon>
        <taxon>Phellinidium</taxon>
    </lineage>
</organism>
<name>A0A4S4LD10_9AGAM</name>
<dbReference type="InterPro" id="IPR002067">
    <property type="entry name" value="MCP"/>
</dbReference>
<evidence type="ECO:0000256" key="10">
    <source>
        <dbReference type="SAM" id="Phobius"/>
    </source>
</evidence>
<dbReference type="Gene3D" id="1.50.40.10">
    <property type="entry name" value="Mitochondrial carrier domain"/>
    <property type="match status" value="1"/>
</dbReference>
<dbReference type="InterPro" id="IPR023395">
    <property type="entry name" value="MCP_dom_sf"/>
</dbReference>
<gene>
    <name evidence="11" type="ORF">EW145_g2377</name>
</gene>
<evidence type="ECO:0008006" key="13">
    <source>
        <dbReference type="Google" id="ProtNLM"/>
    </source>
</evidence>
<keyword evidence="3 8" id="KW-0812">Transmembrane</keyword>
<feature type="transmembrane region" description="Helical" evidence="10">
    <location>
        <begin position="112"/>
        <end position="137"/>
    </location>
</feature>
<evidence type="ECO:0000256" key="1">
    <source>
        <dbReference type="ARBA" id="ARBA00004225"/>
    </source>
</evidence>
<feature type="repeat" description="Solcar" evidence="8">
    <location>
        <begin position="154"/>
        <end position="244"/>
    </location>
</feature>
<sequence length="247" mass="27605">MLYDQIHIVLMPTRESETNLRRFAAGSISGTISVCLTYPLELTRVRLAYITRSLETAEGPVSQRPTLRTAMSGIYHESAQFKPGDRLLPELSTAPARALRAHLFYRYPIFSFYRGFTVTLIGMIPYAGTSFLTWGYLRALFLPPPSPGQLKPKATPLADLTIGALSGSIAQTISYPFEVVRRRMQVGGLADPNPRSWLTLSETVHRVWNTKGLRGFYVGLTIGYAKVVPMTATSFAVWQWGKRMLDV</sequence>
<dbReference type="PROSITE" id="PS50920">
    <property type="entry name" value="SOLCAR"/>
    <property type="match status" value="2"/>
</dbReference>
<comment type="caution">
    <text evidence="11">The sequence shown here is derived from an EMBL/GenBank/DDBJ whole genome shotgun (WGS) entry which is preliminary data.</text>
</comment>
<comment type="subcellular location">
    <subcellularLocation>
        <location evidence="1">Mitochondrion membrane</location>
        <topology evidence="1">Multi-pass membrane protein</topology>
    </subcellularLocation>
</comment>
<dbReference type="InterPro" id="IPR018108">
    <property type="entry name" value="MCP_transmembrane"/>
</dbReference>
<feature type="transmembrane region" description="Helical" evidence="10">
    <location>
        <begin position="157"/>
        <end position="177"/>
    </location>
</feature>
<dbReference type="PANTHER" id="PTHR24089">
    <property type="entry name" value="SOLUTE CARRIER FAMILY 25"/>
    <property type="match status" value="1"/>
</dbReference>
<evidence type="ECO:0000256" key="8">
    <source>
        <dbReference type="PROSITE-ProRule" id="PRU00282"/>
    </source>
</evidence>
<dbReference type="OrthoDB" id="270584at2759"/>
<reference evidence="11 12" key="1">
    <citation type="submission" date="2019-02" db="EMBL/GenBank/DDBJ databases">
        <title>Genome sequencing of the rare red list fungi Phellinidium pouzarii.</title>
        <authorList>
            <person name="Buettner E."/>
            <person name="Kellner H."/>
        </authorList>
    </citation>
    <scope>NUCLEOTIDE SEQUENCE [LARGE SCALE GENOMIC DNA]</scope>
    <source>
        <strain evidence="11 12">DSM 108285</strain>
    </source>
</reference>
<evidence type="ECO:0000256" key="5">
    <source>
        <dbReference type="ARBA" id="ARBA00022989"/>
    </source>
</evidence>
<dbReference type="GO" id="GO:0031966">
    <property type="term" value="C:mitochondrial membrane"/>
    <property type="evidence" value="ECO:0007669"/>
    <property type="project" value="UniProtKB-SubCell"/>
</dbReference>
<keyword evidence="4" id="KW-0677">Repeat</keyword>
<keyword evidence="2 9" id="KW-0813">Transport</keyword>
<protein>
    <recommendedName>
        <fullName evidence="13">Mitochondrial carrier</fullName>
    </recommendedName>
</protein>
<keyword evidence="5 10" id="KW-1133">Transmembrane helix</keyword>